<comment type="caution">
    <text evidence="5">The sequence shown here is derived from an EMBL/GenBank/DDBJ whole genome shotgun (WGS) entry which is preliminary data.</text>
</comment>
<dbReference type="PANTHER" id="PTHR33204">
    <property type="entry name" value="TRANSCRIPTIONAL REGULATOR, MARR FAMILY"/>
    <property type="match status" value="1"/>
</dbReference>
<gene>
    <name evidence="5" type="ORF">GKO32_16030</name>
</gene>
<evidence type="ECO:0000313" key="6">
    <source>
        <dbReference type="Proteomes" id="UP000440096"/>
    </source>
</evidence>
<dbReference type="Gene3D" id="1.10.10.10">
    <property type="entry name" value="Winged helix-like DNA-binding domain superfamily/Winged helix DNA-binding domain"/>
    <property type="match status" value="1"/>
</dbReference>
<evidence type="ECO:0000256" key="1">
    <source>
        <dbReference type="ARBA" id="ARBA00023015"/>
    </source>
</evidence>
<reference evidence="5 6" key="1">
    <citation type="submission" date="2019-11" db="EMBL/GenBank/DDBJ databases">
        <title>Draft genome of Amycolatopsis RM579.</title>
        <authorList>
            <person name="Duangmal K."/>
            <person name="Mingma R."/>
        </authorList>
    </citation>
    <scope>NUCLEOTIDE SEQUENCE [LARGE SCALE GENOMIC DNA]</scope>
    <source>
        <strain evidence="5 6">RM579</strain>
    </source>
</reference>
<dbReference type="PROSITE" id="PS51118">
    <property type="entry name" value="HTH_HXLR"/>
    <property type="match status" value="1"/>
</dbReference>
<dbReference type="RefSeq" id="WP_154757666.1">
    <property type="nucleotide sequence ID" value="NZ_WMBA01000022.1"/>
</dbReference>
<protein>
    <submittedName>
        <fullName evidence="5">Transcriptional regulator</fullName>
    </submittedName>
</protein>
<keyword evidence="2" id="KW-0238">DNA-binding</keyword>
<name>A0A6N7YR30_9PSEU</name>
<dbReference type="EMBL" id="WMBA01000022">
    <property type="protein sequence ID" value="MTD55475.1"/>
    <property type="molecule type" value="Genomic_DNA"/>
</dbReference>
<accession>A0A6N7YR30</accession>
<keyword evidence="1" id="KW-0805">Transcription regulation</keyword>
<evidence type="ECO:0000259" key="4">
    <source>
        <dbReference type="PROSITE" id="PS51118"/>
    </source>
</evidence>
<dbReference type="PANTHER" id="PTHR33204:SF37">
    <property type="entry name" value="HTH-TYPE TRANSCRIPTIONAL REGULATOR YODB"/>
    <property type="match status" value="1"/>
</dbReference>
<dbReference type="InterPro" id="IPR036388">
    <property type="entry name" value="WH-like_DNA-bd_sf"/>
</dbReference>
<sequence>MSSSSAARRDAELENGGLDACEALSEPLSRVMVLLGRRWAGVVLSTLLHGPAYFNELKRRIPAISDRVLNDRLIEFAELGLVTRTIVDQGRVRVQYALTDHGAALRPAITELTRWAEEHLSPDE</sequence>
<organism evidence="5 6">
    <name type="scientific">Amycolatopsis pithecellobii</name>
    <dbReference type="NCBI Taxonomy" id="664692"/>
    <lineage>
        <taxon>Bacteria</taxon>
        <taxon>Bacillati</taxon>
        <taxon>Actinomycetota</taxon>
        <taxon>Actinomycetes</taxon>
        <taxon>Pseudonocardiales</taxon>
        <taxon>Pseudonocardiaceae</taxon>
        <taxon>Amycolatopsis</taxon>
    </lineage>
</organism>
<dbReference type="AlphaFoldDB" id="A0A6N7YR30"/>
<proteinExistence type="predicted"/>
<dbReference type="InterPro" id="IPR002577">
    <property type="entry name" value="HTH_HxlR"/>
</dbReference>
<evidence type="ECO:0000256" key="2">
    <source>
        <dbReference type="ARBA" id="ARBA00023125"/>
    </source>
</evidence>
<dbReference type="SUPFAM" id="SSF46785">
    <property type="entry name" value="Winged helix' DNA-binding domain"/>
    <property type="match status" value="1"/>
</dbReference>
<dbReference type="InterPro" id="IPR036390">
    <property type="entry name" value="WH_DNA-bd_sf"/>
</dbReference>
<evidence type="ECO:0000256" key="3">
    <source>
        <dbReference type="ARBA" id="ARBA00023163"/>
    </source>
</evidence>
<evidence type="ECO:0000313" key="5">
    <source>
        <dbReference type="EMBL" id="MTD55475.1"/>
    </source>
</evidence>
<keyword evidence="6" id="KW-1185">Reference proteome</keyword>
<dbReference type="Proteomes" id="UP000440096">
    <property type="component" value="Unassembled WGS sequence"/>
</dbReference>
<dbReference type="GO" id="GO:0003677">
    <property type="term" value="F:DNA binding"/>
    <property type="evidence" value="ECO:0007669"/>
    <property type="project" value="UniProtKB-KW"/>
</dbReference>
<dbReference type="OrthoDB" id="9800966at2"/>
<feature type="domain" description="HTH hxlR-type" evidence="4">
    <location>
        <begin position="21"/>
        <end position="124"/>
    </location>
</feature>
<dbReference type="Pfam" id="PF01638">
    <property type="entry name" value="HxlR"/>
    <property type="match status" value="1"/>
</dbReference>
<keyword evidence="3" id="KW-0804">Transcription</keyword>